<dbReference type="GO" id="GO:0003723">
    <property type="term" value="F:RNA binding"/>
    <property type="evidence" value="ECO:0007669"/>
    <property type="project" value="UniProtKB-UniRule"/>
</dbReference>
<reference evidence="3 4" key="1">
    <citation type="submission" date="2017-09" db="EMBL/GenBank/DDBJ databases">
        <authorList>
            <consortium name="International Durum Wheat Genome Sequencing Consortium (IDWGSC)"/>
            <person name="Milanesi L."/>
        </authorList>
    </citation>
    <scope>NUCLEOTIDE SEQUENCE [LARGE SCALE GENOMIC DNA]</scope>
    <source>
        <strain evidence="4">cv. Svevo</strain>
    </source>
</reference>
<dbReference type="InterPro" id="IPR012677">
    <property type="entry name" value="Nucleotide-bd_a/b_plait_sf"/>
</dbReference>
<dbReference type="InterPro" id="IPR035979">
    <property type="entry name" value="RBD_domain_sf"/>
</dbReference>
<gene>
    <name evidence="3" type="ORF">TRITD_3Bv1G210310</name>
</gene>
<dbReference type="Gramene" id="TRITD3Bv1G210310.1">
    <property type="protein sequence ID" value="TRITD3Bv1G210310.1"/>
    <property type="gene ID" value="TRITD3Bv1G210310"/>
</dbReference>
<dbReference type="PROSITE" id="PS50102">
    <property type="entry name" value="RRM"/>
    <property type="match status" value="1"/>
</dbReference>
<dbReference type="Proteomes" id="UP000324705">
    <property type="component" value="Chromosome 3B"/>
</dbReference>
<evidence type="ECO:0000313" key="4">
    <source>
        <dbReference type="Proteomes" id="UP000324705"/>
    </source>
</evidence>
<dbReference type="AlphaFoldDB" id="A0A9R1QRN3"/>
<keyword evidence="1" id="KW-0694">RNA-binding</keyword>
<sequence length="475" mass="53655">MTAATQFLPWLIAAEKEDSIHLGLRCLSSKSNYRAQSPLSVPQRNWVTSSGGTAVRCLTIEGQRPVLYDPFTGAATHLPLLPLDVRQWEKKIKPHGVVYGDGTALLYGISYDTYDNDTVEFRAALLCPGDVAWTVVRRTIERPGSPRQLRGFCVAYHDGKILVNVEAGVWHAVVPDGNAAHDSLVPRHGTLALLLRYREYTYVLESHGELLWASVLVQEYDTHQNRPTPKLFVSVHALEEQLVSTSPAQKKMRWVRKDGLSLADRVLFLGSPNSFAMDAARLGKHYHGGYAYFINHTYDYELYGMFRCNLVGGEGELIERLPPHWDDNFCTWFNPQSVVIAPVQVTTEISERSAKDTKLKEQQPEEAVPIHTIHIERQRLPSLRLLVRNLPLNVKSEQLRLVFSEHGKVSDAKVIRYKKTGASQGIGHVTIEMAHAHQDCALMALNELVLDGCSLEVSLIKEGQPRRRRRQRRYI</sequence>
<dbReference type="PANTHER" id="PTHR33110:SF134">
    <property type="entry name" value="OS09G0565350 PROTEIN"/>
    <property type="match status" value="1"/>
</dbReference>
<feature type="domain" description="RRM" evidence="2">
    <location>
        <begin position="383"/>
        <end position="462"/>
    </location>
</feature>
<dbReference type="SUPFAM" id="SSF54928">
    <property type="entry name" value="RNA-binding domain, RBD"/>
    <property type="match status" value="1"/>
</dbReference>
<evidence type="ECO:0000256" key="1">
    <source>
        <dbReference type="PROSITE-ProRule" id="PRU00176"/>
    </source>
</evidence>
<keyword evidence="4" id="KW-1185">Reference proteome</keyword>
<organism evidence="3 4">
    <name type="scientific">Triticum turgidum subsp. durum</name>
    <name type="common">Durum wheat</name>
    <name type="synonym">Triticum durum</name>
    <dbReference type="NCBI Taxonomy" id="4567"/>
    <lineage>
        <taxon>Eukaryota</taxon>
        <taxon>Viridiplantae</taxon>
        <taxon>Streptophyta</taxon>
        <taxon>Embryophyta</taxon>
        <taxon>Tracheophyta</taxon>
        <taxon>Spermatophyta</taxon>
        <taxon>Magnoliopsida</taxon>
        <taxon>Liliopsida</taxon>
        <taxon>Poales</taxon>
        <taxon>Poaceae</taxon>
        <taxon>BOP clade</taxon>
        <taxon>Pooideae</taxon>
        <taxon>Triticodae</taxon>
        <taxon>Triticeae</taxon>
        <taxon>Triticinae</taxon>
        <taxon>Triticum</taxon>
    </lineage>
</organism>
<dbReference type="SMART" id="SM00360">
    <property type="entry name" value="RRM"/>
    <property type="match status" value="1"/>
</dbReference>
<dbReference type="EMBL" id="LT934116">
    <property type="protein sequence ID" value="VAH82092.1"/>
    <property type="molecule type" value="Genomic_DNA"/>
</dbReference>
<proteinExistence type="predicted"/>
<dbReference type="InterPro" id="IPR005174">
    <property type="entry name" value="KIB1-4_b-propeller"/>
</dbReference>
<accession>A0A9R1QRN3</accession>
<protein>
    <recommendedName>
        <fullName evidence="2">RRM domain-containing protein</fullName>
    </recommendedName>
</protein>
<dbReference type="Gene3D" id="3.30.70.330">
    <property type="match status" value="1"/>
</dbReference>
<name>A0A9R1QRN3_TRITD</name>
<dbReference type="Pfam" id="PF00076">
    <property type="entry name" value="RRM_1"/>
    <property type="match status" value="1"/>
</dbReference>
<evidence type="ECO:0000313" key="3">
    <source>
        <dbReference type="EMBL" id="VAH82092.1"/>
    </source>
</evidence>
<dbReference type="InterPro" id="IPR000504">
    <property type="entry name" value="RRM_dom"/>
</dbReference>
<evidence type="ECO:0000259" key="2">
    <source>
        <dbReference type="PROSITE" id="PS50102"/>
    </source>
</evidence>
<dbReference type="Pfam" id="PF03478">
    <property type="entry name" value="Beta-prop_KIB1-4"/>
    <property type="match status" value="1"/>
</dbReference>
<dbReference type="PANTHER" id="PTHR33110">
    <property type="entry name" value="F-BOX/KELCH-REPEAT PROTEIN-RELATED"/>
    <property type="match status" value="1"/>
</dbReference>